<dbReference type="Proteomes" id="UP000198406">
    <property type="component" value="Unassembled WGS sequence"/>
</dbReference>
<dbReference type="EMBL" id="BDSP01000205">
    <property type="protein sequence ID" value="GAX23998.1"/>
    <property type="molecule type" value="Genomic_DNA"/>
</dbReference>
<keyword evidence="2" id="KW-0732">Signal</keyword>
<evidence type="ECO:0000313" key="4">
    <source>
        <dbReference type="Proteomes" id="UP000198406"/>
    </source>
</evidence>
<name>A0A1Z5KDH0_FISSO</name>
<sequence length="245" mass="27284">MRLLLWLTTAATASAFSVFSSSRTTTTTTTTTTTRHTSSSPSSSSHMSSPKLESLTRPICEYHVLTIPMPESSNLQPQQEIHVMDVTPIVRDLLEQTGLQHGLLTVTSRHTTTGITINEQESRLARDLQEWLLQLAPPDERSVAARQKGVRYQHNDLDQRPESVSEEQRCLENGWNIHDPVQLVAWRAQEPINAHSHLAAMLLGTTESIPVVEGKLTLGSWQSILLVDMDGPRERTVGVQVMGYL</sequence>
<dbReference type="PANTHER" id="PTHR30615:SF16">
    <property type="entry name" value="SECONDARY THIAMINE-PHOSPHATE SYNTHASE ENZYME"/>
    <property type="match status" value="1"/>
</dbReference>
<feature type="compositionally biased region" description="Low complexity" evidence="1">
    <location>
        <begin position="21"/>
        <end position="50"/>
    </location>
</feature>
<dbReference type="InterPro" id="IPR001602">
    <property type="entry name" value="UPF0047_YjbQ-like"/>
</dbReference>
<protein>
    <recommendedName>
        <fullName evidence="5">Secondary thiamine-phosphate synthase enzyme</fullName>
    </recommendedName>
</protein>
<proteinExistence type="predicted"/>
<dbReference type="AlphaFoldDB" id="A0A1Z5KDH0"/>
<evidence type="ECO:0000313" key="3">
    <source>
        <dbReference type="EMBL" id="GAX23998.1"/>
    </source>
</evidence>
<dbReference type="SUPFAM" id="SSF111038">
    <property type="entry name" value="YjbQ-like"/>
    <property type="match status" value="1"/>
</dbReference>
<dbReference type="PANTHER" id="PTHR30615">
    <property type="entry name" value="UNCHARACTERIZED PROTEIN YJBQ-RELATED"/>
    <property type="match status" value="1"/>
</dbReference>
<dbReference type="InParanoid" id="A0A1Z5KDH0"/>
<evidence type="ECO:0000256" key="1">
    <source>
        <dbReference type="SAM" id="MobiDB-lite"/>
    </source>
</evidence>
<gene>
    <name evidence="3" type="ORF">FisN_26Lh061</name>
</gene>
<dbReference type="OrthoDB" id="10255963at2759"/>
<dbReference type="Pfam" id="PF01894">
    <property type="entry name" value="YjbQ"/>
    <property type="match status" value="1"/>
</dbReference>
<feature type="region of interest" description="Disordered" evidence="1">
    <location>
        <begin position="21"/>
        <end position="52"/>
    </location>
</feature>
<keyword evidence="4" id="KW-1185">Reference proteome</keyword>
<comment type="caution">
    <text evidence="3">The sequence shown here is derived from an EMBL/GenBank/DDBJ whole genome shotgun (WGS) entry which is preliminary data.</text>
</comment>
<dbReference type="InterPro" id="IPR035917">
    <property type="entry name" value="YjbQ-like_sf"/>
</dbReference>
<accession>A0A1Z5KDH0</accession>
<feature type="chain" id="PRO_5013142765" description="Secondary thiamine-phosphate synthase enzyme" evidence="2">
    <location>
        <begin position="16"/>
        <end position="245"/>
    </location>
</feature>
<feature type="signal peptide" evidence="2">
    <location>
        <begin position="1"/>
        <end position="15"/>
    </location>
</feature>
<organism evidence="3 4">
    <name type="scientific">Fistulifera solaris</name>
    <name type="common">Oleaginous diatom</name>
    <dbReference type="NCBI Taxonomy" id="1519565"/>
    <lineage>
        <taxon>Eukaryota</taxon>
        <taxon>Sar</taxon>
        <taxon>Stramenopiles</taxon>
        <taxon>Ochrophyta</taxon>
        <taxon>Bacillariophyta</taxon>
        <taxon>Bacillariophyceae</taxon>
        <taxon>Bacillariophycidae</taxon>
        <taxon>Naviculales</taxon>
        <taxon>Naviculaceae</taxon>
        <taxon>Fistulifera</taxon>
    </lineage>
</organism>
<evidence type="ECO:0000256" key="2">
    <source>
        <dbReference type="SAM" id="SignalP"/>
    </source>
</evidence>
<reference evidence="3 4" key="1">
    <citation type="journal article" date="2015" name="Plant Cell">
        <title>Oil accumulation by the oleaginous diatom Fistulifera solaris as revealed by the genome and transcriptome.</title>
        <authorList>
            <person name="Tanaka T."/>
            <person name="Maeda Y."/>
            <person name="Veluchamy A."/>
            <person name="Tanaka M."/>
            <person name="Abida H."/>
            <person name="Marechal E."/>
            <person name="Bowler C."/>
            <person name="Muto M."/>
            <person name="Sunaga Y."/>
            <person name="Tanaka M."/>
            <person name="Yoshino T."/>
            <person name="Taniguchi T."/>
            <person name="Fukuda Y."/>
            <person name="Nemoto M."/>
            <person name="Matsumoto M."/>
            <person name="Wong P.S."/>
            <person name="Aburatani S."/>
            <person name="Fujibuchi W."/>
        </authorList>
    </citation>
    <scope>NUCLEOTIDE SEQUENCE [LARGE SCALE GENOMIC DNA]</scope>
    <source>
        <strain evidence="3 4">JPCC DA0580</strain>
    </source>
</reference>
<evidence type="ECO:0008006" key="5">
    <source>
        <dbReference type="Google" id="ProtNLM"/>
    </source>
</evidence>
<dbReference type="Gene3D" id="2.60.120.460">
    <property type="entry name" value="YjbQ-like"/>
    <property type="match status" value="1"/>
</dbReference>